<comment type="catalytic activity">
    <reaction evidence="24">
        <text>(3R)-3-hydroxypentanoyl-CoA + H2O = (3R)-3-hydroxypentanoate + CoA + H(+)</text>
        <dbReference type="Rhea" id="RHEA:55084"/>
        <dbReference type="ChEBI" id="CHEBI:15377"/>
        <dbReference type="ChEBI" id="CHEBI:15378"/>
        <dbReference type="ChEBI" id="CHEBI:57287"/>
        <dbReference type="ChEBI" id="CHEBI:138587"/>
        <dbReference type="ChEBI" id="CHEBI:138588"/>
    </reaction>
    <physiologicalReaction direction="left-to-right" evidence="24">
        <dbReference type="Rhea" id="RHEA:55085"/>
    </physiologicalReaction>
</comment>
<comment type="catalytic activity">
    <reaction evidence="9">
        <text>decanoyl-CoA + H2O = decanoate + CoA + H(+)</text>
        <dbReference type="Rhea" id="RHEA:40059"/>
        <dbReference type="ChEBI" id="CHEBI:15377"/>
        <dbReference type="ChEBI" id="CHEBI:15378"/>
        <dbReference type="ChEBI" id="CHEBI:27689"/>
        <dbReference type="ChEBI" id="CHEBI:57287"/>
        <dbReference type="ChEBI" id="CHEBI:61430"/>
    </reaction>
    <physiologicalReaction direction="left-to-right" evidence="9">
        <dbReference type="Rhea" id="RHEA:40060"/>
    </physiologicalReaction>
</comment>
<evidence type="ECO:0000256" key="8">
    <source>
        <dbReference type="ARBA" id="ARBA00047588"/>
    </source>
</evidence>
<evidence type="ECO:0000256" key="22">
    <source>
        <dbReference type="ARBA" id="ARBA00051478"/>
    </source>
</evidence>
<dbReference type="Proteomes" id="UP000030853">
    <property type="component" value="Unassembled WGS sequence"/>
</dbReference>
<evidence type="ECO:0000256" key="26">
    <source>
        <dbReference type="ARBA" id="ARBA00052691"/>
    </source>
</evidence>
<gene>
    <name evidence="32" type="ORF">QU24_08450</name>
</gene>
<comment type="catalytic activity">
    <reaction evidence="16">
        <text>3-hydroxydodecanoyl-CoA + H2O = 3-hydroxydodecanoate + CoA + H(+)</text>
        <dbReference type="Rhea" id="RHEA:65232"/>
        <dbReference type="ChEBI" id="CHEBI:15377"/>
        <dbReference type="ChEBI" id="CHEBI:15378"/>
        <dbReference type="ChEBI" id="CHEBI:57287"/>
        <dbReference type="ChEBI" id="CHEBI:76616"/>
        <dbReference type="ChEBI" id="CHEBI:156383"/>
    </reaction>
    <physiologicalReaction direction="left-to-right" evidence="16">
        <dbReference type="Rhea" id="RHEA:65233"/>
    </physiologicalReaction>
</comment>
<dbReference type="InterPro" id="IPR042171">
    <property type="entry name" value="Acyl-CoA_hotdog"/>
</dbReference>
<comment type="subunit">
    <text evidence="3">Homotetramer.</text>
</comment>
<dbReference type="EC" id="3.1.2.20" evidence="7"/>
<dbReference type="PANTHER" id="PTHR11066">
    <property type="entry name" value="ACYL-COA THIOESTERASE"/>
    <property type="match status" value="1"/>
</dbReference>
<evidence type="ECO:0000256" key="3">
    <source>
        <dbReference type="ARBA" id="ARBA00011881"/>
    </source>
</evidence>
<dbReference type="Pfam" id="PF13622">
    <property type="entry name" value="4HBT_3"/>
    <property type="match status" value="1"/>
</dbReference>
<comment type="catalytic activity">
    <reaction evidence="19">
        <text>(3Z,5E)-dodecadienoyl-CoA + H2O = (3Z,5E)-dodecadienoate + CoA + H(+)</text>
        <dbReference type="Rhea" id="RHEA:65172"/>
        <dbReference type="ChEBI" id="CHEBI:15377"/>
        <dbReference type="ChEBI" id="CHEBI:15378"/>
        <dbReference type="ChEBI" id="CHEBI:57287"/>
        <dbReference type="ChEBI" id="CHEBI:156333"/>
        <dbReference type="ChEBI" id="CHEBI:156334"/>
    </reaction>
    <physiologicalReaction direction="left-to-right" evidence="19">
        <dbReference type="Rhea" id="RHEA:65173"/>
    </physiologicalReaction>
</comment>
<comment type="catalytic activity">
    <reaction evidence="15">
        <text>(2E)-dodecenoyl-CoA + H2O = (2E)-dodecenoate + CoA + H(+)</text>
        <dbReference type="Rhea" id="RHEA:65212"/>
        <dbReference type="ChEBI" id="CHEBI:15377"/>
        <dbReference type="ChEBI" id="CHEBI:15378"/>
        <dbReference type="ChEBI" id="CHEBI:57287"/>
        <dbReference type="ChEBI" id="CHEBI:57330"/>
        <dbReference type="ChEBI" id="CHEBI:84274"/>
    </reaction>
    <physiologicalReaction direction="left-to-right" evidence="15">
        <dbReference type="Rhea" id="RHEA:65213"/>
    </physiologicalReaction>
</comment>
<dbReference type="PANTHER" id="PTHR11066:SF34">
    <property type="entry name" value="ACYL-COENZYME A THIOESTERASE 8"/>
    <property type="match status" value="1"/>
</dbReference>
<feature type="domain" description="Acyl-CoA thioesterase 2 C-terminal" evidence="30">
    <location>
        <begin position="149"/>
        <end position="281"/>
    </location>
</feature>
<evidence type="ECO:0000256" key="6">
    <source>
        <dbReference type="ARBA" id="ARBA00037002"/>
    </source>
</evidence>
<comment type="similarity">
    <text evidence="2">Belongs to the C/M/P thioester hydrolase family.</text>
</comment>
<comment type="catalytic activity">
    <reaction evidence="10">
        <text>dodecanoyl-CoA + H2O = dodecanoate + CoA + H(+)</text>
        <dbReference type="Rhea" id="RHEA:30135"/>
        <dbReference type="ChEBI" id="CHEBI:15377"/>
        <dbReference type="ChEBI" id="CHEBI:15378"/>
        <dbReference type="ChEBI" id="CHEBI:18262"/>
        <dbReference type="ChEBI" id="CHEBI:57287"/>
        <dbReference type="ChEBI" id="CHEBI:57375"/>
    </reaction>
    <physiologicalReaction direction="left-to-right" evidence="10">
        <dbReference type="Rhea" id="RHEA:30136"/>
    </physiologicalReaction>
</comment>
<comment type="catalytic activity">
    <reaction evidence="8">
        <text>octanoyl-CoA + H2O = octanoate + CoA + H(+)</text>
        <dbReference type="Rhea" id="RHEA:30143"/>
        <dbReference type="ChEBI" id="CHEBI:15377"/>
        <dbReference type="ChEBI" id="CHEBI:15378"/>
        <dbReference type="ChEBI" id="CHEBI:25646"/>
        <dbReference type="ChEBI" id="CHEBI:57287"/>
        <dbReference type="ChEBI" id="CHEBI:57386"/>
    </reaction>
    <physiologicalReaction direction="left-to-right" evidence="8">
        <dbReference type="Rhea" id="RHEA:30144"/>
    </physiologicalReaction>
</comment>
<comment type="function">
    <text evidence="27">Thioesterase that has relatively broad substrate specificity, hydrolyzing primarily medium- and long-chain acyl-CoA substrates to free fatty acids and CoA. Functions in the thioesterase-dependent pathway of beta-oxidation of oleate and conjugated linoleate ((9Z,11E)-octadecadienoate or CLA), which provides all energy and carbon precursors required for the growth of E.coli. Thus, supports growth on oleate or conjugated linoleate as the sole source of carbon by hydrolyzing 3,5-tetradecadienoyl-CoA, the terminal metabolite of oleate beta-oxidation via the alternative thioesterase-dependent pathway, and 3,5-dodecadienoyl-CoA, the end product of CLA beta-oxidation, respectively. Seems to be involved in 3-hydroxyalkanoate production in E.coli.</text>
</comment>
<dbReference type="GO" id="GO:0006637">
    <property type="term" value="P:acyl-CoA metabolic process"/>
    <property type="evidence" value="ECO:0007669"/>
    <property type="project" value="InterPro"/>
</dbReference>
<comment type="catalytic activity">
    <reaction evidence="21">
        <text>3-oxododecanoyl-CoA + H2O = 3-oxododecanoate + CoA + H(+)</text>
        <dbReference type="Rhea" id="RHEA:65216"/>
        <dbReference type="ChEBI" id="CHEBI:15377"/>
        <dbReference type="ChEBI" id="CHEBI:15378"/>
        <dbReference type="ChEBI" id="CHEBI:29743"/>
        <dbReference type="ChEBI" id="CHEBI:57287"/>
        <dbReference type="ChEBI" id="CHEBI:62615"/>
    </reaction>
    <physiologicalReaction direction="left-to-right" evidence="21">
        <dbReference type="Rhea" id="RHEA:65217"/>
    </physiologicalReaction>
</comment>
<dbReference type="Pfam" id="PF02551">
    <property type="entry name" value="Acyl_CoA_thio"/>
    <property type="match status" value="1"/>
</dbReference>
<evidence type="ECO:0000256" key="15">
    <source>
        <dbReference type="ARBA" id="ARBA00050629"/>
    </source>
</evidence>
<comment type="catalytic activity">
    <reaction evidence="26">
        <text>hexadecanoyl-CoA + H2O = hexadecanoate + CoA + H(+)</text>
        <dbReference type="Rhea" id="RHEA:16645"/>
        <dbReference type="ChEBI" id="CHEBI:7896"/>
        <dbReference type="ChEBI" id="CHEBI:15377"/>
        <dbReference type="ChEBI" id="CHEBI:15378"/>
        <dbReference type="ChEBI" id="CHEBI:57287"/>
        <dbReference type="ChEBI" id="CHEBI:57379"/>
    </reaction>
    <physiologicalReaction direction="left-to-right" evidence="26">
        <dbReference type="Rhea" id="RHEA:16646"/>
    </physiologicalReaction>
</comment>
<evidence type="ECO:0000256" key="20">
    <source>
        <dbReference type="ARBA" id="ARBA00050943"/>
    </source>
</evidence>
<evidence type="ECO:0000256" key="1">
    <source>
        <dbReference type="ARBA" id="ARBA00000295"/>
    </source>
</evidence>
<comment type="catalytic activity">
    <reaction evidence="11">
        <text>tetradecanoyl-CoA + H2O = tetradecanoate + CoA + H(+)</text>
        <dbReference type="Rhea" id="RHEA:40119"/>
        <dbReference type="ChEBI" id="CHEBI:15377"/>
        <dbReference type="ChEBI" id="CHEBI:15378"/>
        <dbReference type="ChEBI" id="CHEBI:30807"/>
        <dbReference type="ChEBI" id="CHEBI:57287"/>
        <dbReference type="ChEBI" id="CHEBI:57385"/>
    </reaction>
    <physiologicalReaction direction="left-to-right" evidence="11">
        <dbReference type="Rhea" id="RHEA:40120"/>
    </physiologicalReaction>
</comment>
<evidence type="ECO:0000259" key="30">
    <source>
        <dbReference type="Pfam" id="PF02551"/>
    </source>
</evidence>
<dbReference type="RefSeq" id="WP_039330082.1">
    <property type="nucleotide sequence ID" value="NZ_JTJJ01000030.1"/>
</dbReference>
<comment type="catalytic activity">
    <reaction evidence="22">
        <text>octadecanoyl-CoA + H2O = octadecanoate + CoA + H(+)</text>
        <dbReference type="Rhea" id="RHEA:30139"/>
        <dbReference type="ChEBI" id="CHEBI:15377"/>
        <dbReference type="ChEBI" id="CHEBI:15378"/>
        <dbReference type="ChEBI" id="CHEBI:25629"/>
        <dbReference type="ChEBI" id="CHEBI:57287"/>
        <dbReference type="ChEBI" id="CHEBI:57394"/>
    </reaction>
    <physiologicalReaction direction="left-to-right" evidence="22">
        <dbReference type="Rhea" id="RHEA:30140"/>
    </physiologicalReaction>
</comment>
<evidence type="ECO:0000256" key="23">
    <source>
        <dbReference type="ARBA" id="ARBA00051737"/>
    </source>
</evidence>
<proteinExistence type="inferred from homology"/>
<evidence type="ECO:0000256" key="19">
    <source>
        <dbReference type="ARBA" id="ARBA00050889"/>
    </source>
</evidence>
<comment type="catalytic activity">
    <reaction evidence="20">
        <text>a fatty acyl-CoA + H2O = a fatty acid + CoA + H(+)</text>
        <dbReference type="Rhea" id="RHEA:16781"/>
        <dbReference type="ChEBI" id="CHEBI:15377"/>
        <dbReference type="ChEBI" id="CHEBI:15378"/>
        <dbReference type="ChEBI" id="CHEBI:28868"/>
        <dbReference type="ChEBI" id="CHEBI:57287"/>
        <dbReference type="ChEBI" id="CHEBI:77636"/>
        <dbReference type="EC" id="3.1.2.20"/>
    </reaction>
    <physiologicalReaction direction="left-to-right" evidence="20">
        <dbReference type="Rhea" id="RHEA:16782"/>
    </physiologicalReaction>
</comment>
<organism evidence="32 33">
    <name type="scientific">Pantoea rodasii</name>
    <dbReference type="NCBI Taxonomy" id="1076549"/>
    <lineage>
        <taxon>Bacteria</taxon>
        <taxon>Pseudomonadati</taxon>
        <taxon>Pseudomonadota</taxon>
        <taxon>Gammaproteobacteria</taxon>
        <taxon>Enterobacterales</taxon>
        <taxon>Erwiniaceae</taxon>
        <taxon>Pantoea</taxon>
    </lineage>
</organism>
<evidence type="ECO:0000256" key="5">
    <source>
        <dbReference type="ARBA" id="ARBA00023098"/>
    </source>
</evidence>
<evidence type="ECO:0000259" key="31">
    <source>
        <dbReference type="Pfam" id="PF13622"/>
    </source>
</evidence>
<comment type="catalytic activity">
    <reaction evidence="13">
        <text>4-methylpentanoyl-CoA + H2O = 4-methylpentanoate + CoA + H(+)</text>
        <dbReference type="Rhea" id="RHEA:55064"/>
        <dbReference type="ChEBI" id="CHEBI:15377"/>
        <dbReference type="ChEBI" id="CHEBI:15378"/>
        <dbReference type="ChEBI" id="CHEBI:57287"/>
        <dbReference type="ChEBI" id="CHEBI:74904"/>
        <dbReference type="ChEBI" id="CHEBI:131445"/>
    </reaction>
    <physiologicalReaction direction="left-to-right" evidence="13">
        <dbReference type="Rhea" id="RHEA:55065"/>
    </physiologicalReaction>
</comment>
<evidence type="ECO:0000256" key="16">
    <source>
        <dbReference type="ARBA" id="ARBA00050660"/>
    </source>
</evidence>
<protein>
    <recommendedName>
        <fullName evidence="28">Acyl-CoA thioesterase 2</fullName>
        <ecNumber evidence="7">3.1.2.20</ecNumber>
    </recommendedName>
    <alternativeName>
        <fullName evidence="29">Thioesterase II</fullName>
    </alternativeName>
</protein>
<dbReference type="InterPro" id="IPR025652">
    <property type="entry name" value="TesB_C"/>
</dbReference>
<dbReference type="NCBIfam" id="NF007817">
    <property type="entry name" value="PRK10526.1"/>
    <property type="match status" value="1"/>
</dbReference>
<evidence type="ECO:0000256" key="17">
    <source>
        <dbReference type="ARBA" id="ARBA00050803"/>
    </source>
</evidence>
<evidence type="ECO:0000256" key="10">
    <source>
        <dbReference type="ARBA" id="ARBA00048074"/>
    </source>
</evidence>
<dbReference type="Gene3D" id="2.40.160.210">
    <property type="entry name" value="Acyl-CoA thioesterase, double hotdog domain"/>
    <property type="match status" value="1"/>
</dbReference>
<dbReference type="CDD" id="cd03445">
    <property type="entry name" value="Thioesterase_II_repeat2"/>
    <property type="match status" value="1"/>
</dbReference>
<dbReference type="SUPFAM" id="SSF54637">
    <property type="entry name" value="Thioesterase/thiol ester dehydrase-isomerase"/>
    <property type="match status" value="2"/>
</dbReference>
<feature type="domain" description="Acyl-CoA thioesterase-like N-terminal HotDog" evidence="31">
    <location>
        <begin position="33"/>
        <end position="109"/>
    </location>
</feature>
<comment type="catalytic activity">
    <reaction evidence="14">
        <text>(3E,5Z)-tetradecadienoyl-CoA + H2O = (3E,5Z)-tetradecadienoate + CoA + H(+)</text>
        <dbReference type="Rhea" id="RHEA:55044"/>
        <dbReference type="ChEBI" id="CHEBI:15377"/>
        <dbReference type="ChEBI" id="CHEBI:15378"/>
        <dbReference type="ChEBI" id="CHEBI:57287"/>
        <dbReference type="ChEBI" id="CHEBI:71586"/>
        <dbReference type="ChEBI" id="CHEBI:71590"/>
    </reaction>
    <physiologicalReaction direction="left-to-right" evidence="14">
        <dbReference type="Rhea" id="RHEA:55045"/>
    </physiologicalReaction>
</comment>
<dbReference type="InterPro" id="IPR049449">
    <property type="entry name" value="TesB_ACOT8-like_N"/>
</dbReference>
<comment type="catalytic activity">
    <reaction evidence="17">
        <text>(3S)-3-hydroxypentanoyl-CoA + H2O = (3S)-3-hydroxypentanoate + CoA + H(+)</text>
        <dbReference type="Rhea" id="RHEA:55096"/>
        <dbReference type="ChEBI" id="CHEBI:15377"/>
        <dbReference type="ChEBI" id="CHEBI:15378"/>
        <dbReference type="ChEBI" id="CHEBI:57287"/>
        <dbReference type="ChEBI" id="CHEBI:138607"/>
        <dbReference type="ChEBI" id="CHEBI:138608"/>
    </reaction>
    <physiologicalReaction direction="left-to-right" evidence="17">
        <dbReference type="Rhea" id="RHEA:55097"/>
    </physiologicalReaction>
</comment>
<evidence type="ECO:0000313" key="32">
    <source>
        <dbReference type="EMBL" id="KHJ68543.1"/>
    </source>
</evidence>
<dbReference type="NCBIfam" id="TIGR00189">
    <property type="entry name" value="tesB"/>
    <property type="match status" value="1"/>
</dbReference>
<comment type="catalytic activity">
    <reaction evidence="25">
        <text>(3S)-3-hydroxybutanoyl-CoA + H2O = (S)-3-hydroxybutanoate + CoA + H(+)</text>
        <dbReference type="Rhea" id="RHEA:65208"/>
        <dbReference type="ChEBI" id="CHEBI:11047"/>
        <dbReference type="ChEBI" id="CHEBI:15377"/>
        <dbReference type="ChEBI" id="CHEBI:15378"/>
        <dbReference type="ChEBI" id="CHEBI:57287"/>
        <dbReference type="ChEBI" id="CHEBI:57316"/>
    </reaction>
    <physiologicalReaction direction="left-to-right" evidence="25">
        <dbReference type="Rhea" id="RHEA:65209"/>
    </physiologicalReaction>
</comment>
<dbReference type="InterPro" id="IPR029069">
    <property type="entry name" value="HotDog_dom_sf"/>
</dbReference>
<comment type="catalytic activity">
    <reaction evidence="12">
        <text>hexanoyl-CoA + H2O = hexanoate + CoA + H(+)</text>
        <dbReference type="Rhea" id="RHEA:40115"/>
        <dbReference type="ChEBI" id="CHEBI:15377"/>
        <dbReference type="ChEBI" id="CHEBI:15378"/>
        <dbReference type="ChEBI" id="CHEBI:17120"/>
        <dbReference type="ChEBI" id="CHEBI:57287"/>
        <dbReference type="ChEBI" id="CHEBI:62620"/>
    </reaction>
    <physiologicalReaction direction="left-to-right" evidence="12">
        <dbReference type="Rhea" id="RHEA:40116"/>
    </physiologicalReaction>
</comment>
<sequence length="287" mass="32386">MSQALHNLLNLLNLEKLEEGLFRGQSEDLGLRQVFGGQVVGQALYAAKQTVPEERIIHSFHSYFLRPGDSQKAIIYDVETLRDGKSFSARRVSAVQNGHPIFYMTASFQAPEQGFEHQNTMPQVPGPDNLPSEQDLAQKLAAHLPLKLKEKFLAERPLDIRPVQIHNPLKGRVDEPLRQVWVRANGQMPSDQRIHQYVLGYASDLNFLPVALQPHGKGFLEPDMQVATIDHSMWFHRPFDLSEWLLYSVVSTSASGARGFVRGEFYTQDGTLVATTVQEGVMRQREA</sequence>
<evidence type="ECO:0000256" key="18">
    <source>
        <dbReference type="ARBA" id="ARBA00050810"/>
    </source>
</evidence>
<dbReference type="EMBL" id="JTJJ01000030">
    <property type="protein sequence ID" value="KHJ68543.1"/>
    <property type="molecule type" value="Genomic_DNA"/>
</dbReference>
<comment type="catalytic activity">
    <reaction evidence="23">
        <text>(3R)-3-hydroxybutanoyl-CoA + H2O = (R)-3-hydroxybutanoate + CoA + H(+)</text>
        <dbReference type="Rhea" id="RHEA:65204"/>
        <dbReference type="ChEBI" id="CHEBI:10983"/>
        <dbReference type="ChEBI" id="CHEBI:15377"/>
        <dbReference type="ChEBI" id="CHEBI:15378"/>
        <dbReference type="ChEBI" id="CHEBI:57287"/>
        <dbReference type="ChEBI" id="CHEBI:57315"/>
    </reaction>
    <physiologicalReaction direction="left-to-right" evidence="23">
        <dbReference type="Rhea" id="RHEA:65205"/>
    </physiologicalReaction>
</comment>
<accession>A0A0B1R664</accession>
<dbReference type="AlphaFoldDB" id="A0A0B1R664"/>
<dbReference type="InterPro" id="IPR003703">
    <property type="entry name" value="Acyl_CoA_thio"/>
</dbReference>
<evidence type="ECO:0000256" key="14">
    <source>
        <dbReference type="ARBA" id="ARBA00050558"/>
    </source>
</evidence>
<evidence type="ECO:0000256" key="25">
    <source>
        <dbReference type="ARBA" id="ARBA00052191"/>
    </source>
</evidence>
<comment type="catalytic activity">
    <reaction evidence="18">
        <text>pentanoyl-CoA + H2O = pentanoate + CoA + H(+)</text>
        <dbReference type="Rhea" id="RHEA:55052"/>
        <dbReference type="ChEBI" id="CHEBI:15377"/>
        <dbReference type="ChEBI" id="CHEBI:15378"/>
        <dbReference type="ChEBI" id="CHEBI:31011"/>
        <dbReference type="ChEBI" id="CHEBI:57287"/>
        <dbReference type="ChEBI" id="CHEBI:57389"/>
    </reaction>
    <physiologicalReaction direction="left-to-right" evidence="18">
        <dbReference type="Rhea" id="RHEA:55053"/>
    </physiologicalReaction>
</comment>
<evidence type="ECO:0000256" key="29">
    <source>
        <dbReference type="ARBA" id="ARBA00079653"/>
    </source>
</evidence>
<evidence type="ECO:0000256" key="11">
    <source>
        <dbReference type="ARBA" id="ARBA00048180"/>
    </source>
</evidence>
<evidence type="ECO:0000256" key="2">
    <source>
        <dbReference type="ARBA" id="ARBA00006538"/>
    </source>
</evidence>
<evidence type="ECO:0000256" key="21">
    <source>
        <dbReference type="ARBA" id="ARBA00051093"/>
    </source>
</evidence>
<dbReference type="GO" id="GO:0009062">
    <property type="term" value="P:fatty acid catabolic process"/>
    <property type="evidence" value="ECO:0007669"/>
    <property type="project" value="TreeGrafter"/>
</dbReference>
<reference evidence="32 33" key="1">
    <citation type="submission" date="2014-11" db="EMBL/GenBank/DDBJ databases">
        <title>Genome sequencing of Pantoea rodasii ND03.</title>
        <authorList>
            <person name="Muhamad Yunos N.Y."/>
            <person name="Chan K.-G."/>
        </authorList>
    </citation>
    <scope>NUCLEOTIDE SEQUENCE [LARGE SCALE GENOMIC DNA]</scope>
    <source>
        <strain evidence="32 33">ND03</strain>
    </source>
</reference>
<evidence type="ECO:0000256" key="28">
    <source>
        <dbReference type="ARBA" id="ARBA00071120"/>
    </source>
</evidence>
<evidence type="ECO:0000256" key="24">
    <source>
        <dbReference type="ARBA" id="ARBA00051978"/>
    </source>
</evidence>
<comment type="catalytic activity">
    <reaction evidence="6">
        <text>(9Z)-octadecenoyl-CoA + H2O = (9Z)-octadecenoate + CoA + H(+)</text>
        <dbReference type="Rhea" id="RHEA:40139"/>
        <dbReference type="ChEBI" id="CHEBI:15377"/>
        <dbReference type="ChEBI" id="CHEBI:15378"/>
        <dbReference type="ChEBI" id="CHEBI:30823"/>
        <dbReference type="ChEBI" id="CHEBI:57287"/>
        <dbReference type="ChEBI" id="CHEBI:57387"/>
    </reaction>
    <physiologicalReaction direction="left-to-right" evidence="6">
        <dbReference type="Rhea" id="RHEA:40140"/>
    </physiologicalReaction>
</comment>
<evidence type="ECO:0000256" key="4">
    <source>
        <dbReference type="ARBA" id="ARBA00022801"/>
    </source>
</evidence>
<dbReference type="GO" id="GO:0047617">
    <property type="term" value="F:fatty acyl-CoA hydrolase activity"/>
    <property type="evidence" value="ECO:0007669"/>
    <property type="project" value="UniProtKB-EC"/>
</dbReference>
<evidence type="ECO:0000313" key="33">
    <source>
        <dbReference type="Proteomes" id="UP000030853"/>
    </source>
</evidence>
<dbReference type="FunFam" id="2.40.160.210:FF:000001">
    <property type="entry name" value="Acyl-CoA thioesterase II"/>
    <property type="match status" value="1"/>
</dbReference>
<dbReference type="CDD" id="cd03444">
    <property type="entry name" value="Thioesterase_II_repeat1"/>
    <property type="match status" value="1"/>
</dbReference>
<comment type="catalytic activity">
    <reaction evidence="1">
        <text>butanoyl-CoA + H2O = butanoate + CoA + H(+)</text>
        <dbReference type="Rhea" id="RHEA:40111"/>
        <dbReference type="ChEBI" id="CHEBI:15377"/>
        <dbReference type="ChEBI" id="CHEBI:15378"/>
        <dbReference type="ChEBI" id="CHEBI:17968"/>
        <dbReference type="ChEBI" id="CHEBI:57287"/>
        <dbReference type="ChEBI" id="CHEBI:57371"/>
    </reaction>
    <physiologicalReaction direction="left-to-right" evidence="1">
        <dbReference type="Rhea" id="RHEA:40112"/>
    </physiologicalReaction>
</comment>
<dbReference type="GO" id="GO:0005829">
    <property type="term" value="C:cytosol"/>
    <property type="evidence" value="ECO:0007669"/>
    <property type="project" value="TreeGrafter"/>
</dbReference>
<name>A0A0B1R664_9GAMM</name>
<evidence type="ECO:0000256" key="7">
    <source>
        <dbReference type="ARBA" id="ARBA00038894"/>
    </source>
</evidence>
<evidence type="ECO:0000256" key="9">
    <source>
        <dbReference type="ARBA" id="ARBA00047969"/>
    </source>
</evidence>
<comment type="caution">
    <text evidence="32">The sequence shown here is derived from an EMBL/GenBank/DDBJ whole genome shotgun (WGS) entry which is preliminary data.</text>
</comment>
<keyword evidence="5" id="KW-0443">Lipid metabolism</keyword>
<evidence type="ECO:0000256" key="27">
    <source>
        <dbReference type="ARBA" id="ARBA00055321"/>
    </source>
</evidence>
<evidence type="ECO:0000256" key="13">
    <source>
        <dbReference type="ARBA" id="ARBA00050380"/>
    </source>
</evidence>
<evidence type="ECO:0000256" key="12">
    <source>
        <dbReference type="ARBA" id="ARBA00050199"/>
    </source>
</evidence>
<keyword evidence="4" id="KW-0378">Hydrolase</keyword>